<dbReference type="AlphaFoldDB" id="A0A8D8Z884"/>
<name>A0A8D8Z884_9HEMI</name>
<reference evidence="2" key="1">
    <citation type="submission" date="2021-05" db="EMBL/GenBank/DDBJ databases">
        <authorList>
            <person name="Alioto T."/>
            <person name="Alioto T."/>
            <person name="Gomez Garrido J."/>
        </authorList>
    </citation>
    <scope>NUCLEOTIDE SEQUENCE</scope>
</reference>
<organism evidence="2">
    <name type="scientific">Cacopsylla melanoneura</name>
    <dbReference type="NCBI Taxonomy" id="428564"/>
    <lineage>
        <taxon>Eukaryota</taxon>
        <taxon>Metazoa</taxon>
        <taxon>Ecdysozoa</taxon>
        <taxon>Arthropoda</taxon>
        <taxon>Hexapoda</taxon>
        <taxon>Insecta</taxon>
        <taxon>Pterygota</taxon>
        <taxon>Neoptera</taxon>
        <taxon>Paraneoptera</taxon>
        <taxon>Hemiptera</taxon>
        <taxon>Sternorrhyncha</taxon>
        <taxon>Psylloidea</taxon>
        <taxon>Psyllidae</taxon>
        <taxon>Psyllinae</taxon>
        <taxon>Cacopsylla</taxon>
    </lineage>
</organism>
<protein>
    <submittedName>
        <fullName evidence="2">Uncharacterized protein</fullName>
    </submittedName>
</protein>
<feature type="transmembrane region" description="Helical" evidence="1">
    <location>
        <begin position="39"/>
        <end position="58"/>
    </location>
</feature>
<accession>A0A8D8Z884</accession>
<feature type="transmembrane region" description="Helical" evidence="1">
    <location>
        <begin position="12"/>
        <end position="32"/>
    </location>
</feature>
<dbReference type="EMBL" id="HBUF01439965">
    <property type="protein sequence ID" value="CAG6742853.1"/>
    <property type="molecule type" value="Transcribed_RNA"/>
</dbReference>
<feature type="transmembrane region" description="Helical" evidence="1">
    <location>
        <begin position="96"/>
        <end position="116"/>
    </location>
</feature>
<keyword evidence="1" id="KW-0812">Transmembrane</keyword>
<evidence type="ECO:0000313" key="2">
    <source>
        <dbReference type="EMBL" id="CAG6742853.1"/>
    </source>
</evidence>
<evidence type="ECO:0000256" key="1">
    <source>
        <dbReference type="SAM" id="Phobius"/>
    </source>
</evidence>
<keyword evidence="1" id="KW-0472">Membrane</keyword>
<keyword evidence="1" id="KW-1133">Transmembrane helix</keyword>
<sequence length="142" mass="16820">MFMFFISFTFPLPLPLPLSPYMYYIFFVVLYLPLHLHKFSVVSLSLCTVYLYIIFPSFPHFFHLVSTGPKTSLSLSLPFPYFHLTRDTHSSPFSLIPFYITLSFFLFSLHFVSFSLRHRCLHYQLSYFSSLVDIDSNILLWC</sequence>
<proteinExistence type="predicted"/>